<name>E3N892_CAERE</name>
<dbReference type="SMART" id="SM00256">
    <property type="entry name" value="FBOX"/>
    <property type="match status" value="1"/>
</dbReference>
<organism evidence="3">
    <name type="scientific">Caenorhabditis remanei</name>
    <name type="common">Caenorhabditis vulgaris</name>
    <dbReference type="NCBI Taxonomy" id="31234"/>
    <lineage>
        <taxon>Eukaryota</taxon>
        <taxon>Metazoa</taxon>
        <taxon>Ecdysozoa</taxon>
        <taxon>Nematoda</taxon>
        <taxon>Chromadorea</taxon>
        <taxon>Rhabditida</taxon>
        <taxon>Rhabditina</taxon>
        <taxon>Rhabditomorpha</taxon>
        <taxon>Rhabditoidea</taxon>
        <taxon>Rhabditidae</taxon>
        <taxon>Peloderinae</taxon>
        <taxon>Caenorhabditis</taxon>
    </lineage>
</organism>
<gene>
    <name evidence="2" type="ORF">CRE_15698</name>
</gene>
<dbReference type="PROSITE" id="PS50181">
    <property type="entry name" value="FBOX"/>
    <property type="match status" value="1"/>
</dbReference>
<dbReference type="AlphaFoldDB" id="E3N892"/>
<feature type="domain" description="F-box" evidence="1">
    <location>
        <begin position="1"/>
        <end position="50"/>
    </location>
</feature>
<dbReference type="InParanoid" id="E3N892"/>
<dbReference type="HOGENOM" id="CLU_897847_0_0_1"/>
<proteinExistence type="predicted"/>
<protein>
    <recommendedName>
        <fullName evidence="1">F-box domain-containing protein</fullName>
    </recommendedName>
</protein>
<dbReference type="GO" id="GO:0045087">
    <property type="term" value="P:innate immune response"/>
    <property type="evidence" value="ECO:0007669"/>
    <property type="project" value="TreeGrafter"/>
</dbReference>
<reference evidence="2" key="1">
    <citation type="submission" date="2007-07" db="EMBL/GenBank/DDBJ databases">
        <title>PCAP assembly of the Caenorhabditis remanei genome.</title>
        <authorList>
            <consortium name="The Caenorhabditis remanei Sequencing Consortium"/>
            <person name="Wilson R.K."/>
        </authorList>
    </citation>
    <scope>NUCLEOTIDE SEQUENCE [LARGE SCALE GENOMIC DNA]</scope>
    <source>
        <strain evidence="2">PB4641</strain>
    </source>
</reference>
<dbReference type="EMBL" id="DS268554">
    <property type="protein sequence ID" value="EFO89325.1"/>
    <property type="molecule type" value="Genomic_DNA"/>
</dbReference>
<dbReference type="InterPro" id="IPR002900">
    <property type="entry name" value="DUF38/FTH_CAE_spp"/>
</dbReference>
<evidence type="ECO:0000313" key="3">
    <source>
        <dbReference type="Proteomes" id="UP000008281"/>
    </source>
</evidence>
<dbReference type="PANTHER" id="PTHR23015:SF4">
    <property type="entry name" value="DUF38 DOMAIN-CONTAINING PROTEIN-RELATED"/>
    <property type="match status" value="1"/>
</dbReference>
<dbReference type="CDD" id="cd22150">
    <property type="entry name" value="F-box_CeFBXA-like"/>
    <property type="match status" value="1"/>
</dbReference>
<accession>E3N892</accession>
<dbReference type="Proteomes" id="UP000008281">
    <property type="component" value="Unassembled WGS sequence"/>
</dbReference>
<dbReference type="PANTHER" id="PTHR23015">
    <property type="entry name" value="UNCHARACTERIZED C.ELEGANS PROTEIN"/>
    <property type="match status" value="1"/>
</dbReference>
<evidence type="ECO:0000259" key="1">
    <source>
        <dbReference type="PROSITE" id="PS50181"/>
    </source>
</evidence>
<sequence length="310" mass="35968">MPSLPDMPELVMNHILDFCDVRSIFSLRKVSHNLRNHIDDVIPPLHLSEIKIEVREGCLLLVLSDDIDIKYESFSRMCYENDDDDVERKPVERKGCKVECNNMKHFLEGENFMDIFRSDFELLLEFQKTGTLERIVLQWCDDEDSWAIRSNLRKESIKCLEEKEKLLREVVMNPLKAIFEGFNAKQDVSLKARTFETRGVLPKEAKSLLKLFQAGTLKCIKIHDPYFSQVRGTHRYNANYRNPNYILSLSDIEDLDQWKQADELDIKGFHVIAAKNLVESFGHFSRGKVELSGATGDEIFNLMQVSLGDF</sequence>
<dbReference type="InterPro" id="IPR001810">
    <property type="entry name" value="F-box_dom"/>
</dbReference>
<dbReference type="Pfam" id="PF01827">
    <property type="entry name" value="FTH"/>
    <property type="match status" value="1"/>
</dbReference>
<dbReference type="InterPro" id="IPR040161">
    <property type="entry name" value="FB224"/>
</dbReference>
<keyword evidence="3" id="KW-1185">Reference proteome</keyword>
<evidence type="ECO:0000313" key="2">
    <source>
        <dbReference type="EMBL" id="EFO89325.1"/>
    </source>
</evidence>
<dbReference type="Pfam" id="PF00646">
    <property type="entry name" value="F-box"/>
    <property type="match status" value="1"/>
</dbReference>